<accession>A0A0B9G5L5</accession>
<dbReference type="Proteomes" id="UP000031278">
    <property type="component" value="Unassembled WGS sequence"/>
</dbReference>
<feature type="non-terminal residue" evidence="1">
    <location>
        <position position="79"/>
    </location>
</feature>
<sequence>MNRHAVPAVVVPNRLGLQRGQQAVAREGVPPWPKTSEANPVAAQQVGQRVPKATWQGVKISRNYGQLASPRLVACGGLN</sequence>
<dbReference type="AlphaFoldDB" id="A0A0B9G5L5"/>
<evidence type="ECO:0000313" key="1">
    <source>
        <dbReference type="EMBL" id="KHT64038.1"/>
    </source>
</evidence>
<name>A0A0B9G5L5_9GAMM</name>
<protein>
    <submittedName>
        <fullName evidence="1">Uncharacterized protein</fullName>
    </submittedName>
</protein>
<organism evidence="1 2">
    <name type="scientific">Photobacterium gaetbulicola</name>
    <dbReference type="NCBI Taxonomy" id="1295392"/>
    <lineage>
        <taxon>Bacteria</taxon>
        <taxon>Pseudomonadati</taxon>
        <taxon>Pseudomonadota</taxon>
        <taxon>Gammaproteobacteria</taxon>
        <taxon>Vibrionales</taxon>
        <taxon>Vibrionaceae</taxon>
        <taxon>Photobacterium</taxon>
    </lineage>
</organism>
<evidence type="ECO:0000313" key="2">
    <source>
        <dbReference type="Proteomes" id="UP000031278"/>
    </source>
</evidence>
<proteinExistence type="predicted"/>
<dbReference type="EMBL" id="JWLZ01000134">
    <property type="protein sequence ID" value="KHT64038.1"/>
    <property type="molecule type" value="Genomic_DNA"/>
</dbReference>
<reference evidence="1 2" key="1">
    <citation type="submission" date="2014-12" db="EMBL/GenBank/DDBJ databases">
        <title>Genome sequencing of Photobacterium gaetbulicola AD005a.</title>
        <authorList>
            <person name="Adrian T.G.S."/>
            <person name="Chan K.G."/>
        </authorList>
    </citation>
    <scope>NUCLEOTIDE SEQUENCE [LARGE SCALE GENOMIC DNA]</scope>
    <source>
        <strain evidence="1 2">AD005a</strain>
    </source>
</reference>
<gene>
    <name evidence="1" type="ORF">RJ45_08680</name>
</gene>
<comment type="caution">
    <text evidence="1">The sequence shown here is derived from an EMBL/GenBank/DDBJ whole genome shotgun (WGS) entry which is preliminary data.</text>
</comment>